<organism evidence="2 3">
    <name type="scientific">Phialemonium thermophilum</name>
    <dbReference type="NCBI Taxonomy" id="223376"/>
    <lineage>
        <taxon>Eukaryota</taxon>
        <taxon>Fungi</taxon>
        <taxon>Dikarya</taxon>
        <taxon>Ascomycota</taxon>
        <taxon>Pezizomycotina</taxon>
        <taxon>Sordariomycetes</taxon>
        <taxon>Sordariomycetidae</taxon>
        <taxon>Cephalothecales</taxon>
        <taxon>Cephalothecaceae</taxon>
        <taxon>Phialemonium</taxon>
    </lineage>
</organism>
<evidence type="ECO:0000313" key="2">
    <source>
        <dbReference type="EMBL" id="KAL1843512.1"/>
    </source>
</evidence>
<keyword evidence="3" id="KW-1185">Reference proteome</keyword>
<feature type="region of interest" description="Disordered" evidence="1">
    <location>
        <begin position="344"/>
        <end position="367"/>
    </location>
</feature>
<feature type="compositionally biased region" description="Polar residues" evidence="1">
    <location>
        <begin position="357"/>
        <end position="366"/>
    </location>
</feature>
<proteinExistence type="predicted"/>
<sequence length="385" mass="42434">MPSVASRELMLYRSSVALGPCGMGNRSGGGTLKPADARYALSLAVVGNEMKGAPSSRMVPIRRRGGEEEEKRLVVLRPERQLVRGQVRAVDDEEARHRGQGCQRGCGYGAQAVHLRGRVRAVRGGEDGARRHLDLLPDGVVLAVRGAVVDPAQIAQRDRRPELARRPRRRHHGPHRPRPSRLPEDGDAVWVAAEVADVRPHPVQRIDLVRQPEVAVGHAVVQGQESQRRQPVVDVHHHHVAARREIAAVRRRIVARAAREGPPMDPEHDGLEVLLACGPLAARAGQVRRPDVQEEAVFGSPTGLHTLRAVRECRDGLARPVVGHRVGEPLRLRCVADAQKAEAQPISKSGRRKNMKKNQPSCQWDTRTPLDHKIRGTLLSTTYPM</sequence>
<name>A0ABR3VPE0_9PEZI</name>
<dbReference type="EMBL" id="JAZHXJ010001819">
    <property type="protein sequence ID" value="KAL1843512.1"/>
    <property type="molecule type" value="Genomic_DNA"/>
</dbReference>
<feature type="region of interest" description="Disordered" evidence="1">
    <location>
        <begin position="153"/>
        <end position="185"/>
    </location>
</feature>
<gene>
    <name evidence="2" type="ORF">VTK73DRAFT_2831</name>
</gene>
<reference evidence="2 3" key="1">
    <citation type="journal article" date="2024" name="Commun. Biol.">
        <title>Comparative genomic analysis of thermophilic fungi reveals convergent evolutionary adaptations and gene losses.</title>
        <authorList>
            <person name="Steindorff A.S."/>
            <person name="Aguilar-Pontes M.V."/>
            <person name="Robinson A.J."/>
            <person name="Andreopoulos B."/>
            <person name="LaButti K."/>
            <person name="Kuo A."/>
            <person name="Mondo S."/>
            <person name="Riley R."/>
            <person name="Otillar R."/>
            <person name="Haridas S."/>
            <person name="Lipzen A."/>
            <person name="Grimwood J."/>
            <person name="Schmutz J."/>
            <person name="Clum A."/>
            <person name="Reid I.D."/>
            <person name="Moisan M.C."/>
            <person name="Butler G."/>
            <person name="Nguyen T.T.M."/>
            <person name="Dewar K."/>
            <person name="Conant G."/>
            <person name="Drula E."/>
            <person name="Henrissat B."/>
            <person name="Hansel C."/>
            <person name="Singer S."/>
            <person name="Hutchinson M.I."/>
            <person name="de Vries R.P."/>
            <person name="Natvig D.O."/>
            <person name="Powell A.J."/>
            <person name="Tsang A."/>
            <person name="Grigoriev I.V."/>
        </authorList>
    </citation>
    <scope>NUCLEOTIDE SEQUENCE [LARGE SCALE GENOMIC DNA]</scope>
    <source>
        <strain evidence="2 3">ATCC 24622</strain>
    </source>
</reference>
<dbReference type="Proteomes" id="UP001586593">
    <property type="component" value="Unassembled WGS sequence"/>
</dbReference>
<accession>A0ABR3VPE0</accession>
<comment type="caution">
    <text evidence="2">The sequence shown here is derived from an EMBL/GenBank/DDBJ whole genome shotgun (WGS) entry which is preliminary data.</text>
</comment>
<evidence type="ECO:0000256" key="1">
    <source>
        <dbReference type="SAM" id="MobiDB-lite"/>
    </source>
</evidence>
<protein>
    <submittedName>
        <fullName evidence="2">Uncharacterized protein</fullName>
    </submittedName>
</protein>
<evidence type="ECO:0000313" key="3">
    <source>
        <dbReference type="Proteomes" id="UP001586593"/>
    </source>
</evidence>
<feature type="compositionally biased region" description="Basic and acidic residues" evidence="1">
    <location>
        <begin position="156"/>
        <end position="165"/>
    </location>
</feature>
<feature type="compositionally biased region" description="Basic residues" evidence="1">
    <location>
        <begin position="166"/>
        <end position="179"/>
    </location>
</feature>